<dbReference type="Proteomes" id="UP000283993">
    <property type="component" value="Unassembled WGS sequence"/>
</dbReference>
<feature type="transmembrane region" description="Helical" evidence="1">
    <location>
        <begin position="6"/>
        <end position="28"/>
    </location>
</feature>
<evidence type="ECO:0000313" key="2">
    <source>
        <dbReference type="EMBL" id="ROO28340.1"/>
    </source>
</evidence>
<reference evidence="2 3" key="1">
    <citation type="submission" date="2013-10" db="EMBL/GenBank/DDBJ databases">
        <title>Salinisphaera orenii MK-B5 Genome Sequencing.</title>
        <authorList>
            <person name="Lai Q."/>
            <person name="Li C."/>
            <person name="Shao Z."/>
        </authorList>
    </citation>
    <scope>NUCLEOTIDE SEQUENCE [LARGE SCALE GENOMIC DNA]</scope>
    <source>
        <strain evidence="2 3">MK-B5</strain>
    </source>
</reference>
<keyword evidence="1" id="KW-1133">Transmembrane helix</keyword>
<proteinExistence type="predicted"/>
<dbReference type="RefSeq" id="WP_221179898.1">
    <property type="nucleotide sequence ID" value="NZ_AYKH01000010.1"/>
</dbReference>
<dbReference type="EMBL" id="AYKH01000010">
    <property type="protein sequence ID" value="ROO28340.1"/>
    <property type="molecule type" value="Genomic_DNA"/>
</dbReference>
<evidence type="ECO:0000256" key="1">
    <source>
        <dbReference type="SAM" id="Phobius"/>
    </source>
</evidence>
<accession>A0A423PRW8</accession>
<evidence type="ECO:0008006" key="4">
    <source>
        <dbReference type="Google" id="ProtNLM"/>
    </source>
</evidence>
<protein>
    <recommendedName>
        <fullName evidence="4">ApbE family protein</fullName>
    </recommendedName>
</protein>
<comment type="caution">
    <text evidence="2">The sequence shown here is derived from an EMBL/GenBank/DDBJ whole genome shotgun (WGS) entry which is preliminary data.</text>
</comment>
<sequence>MTQFLTLILVVFGVMALVVAAMAVGVMFTGREIKGSCGGVGGGDCACSKGERCEAPEAASGR</sequence>
<gene>
    <name evidence="2" type="ORF">SAOR_06435</name>
</gene>
<evidence type="ECO:0000313" key="3">
    <source>
        <dbReference type="Proteomes" id="UP000283993"/>
    </source>
</evidence>
<keyword evidence="1" id="KW-0812">Transmembrane</keyword>
<dbReference type="AlphaFoldDB" id="A0A423PRW8"/>
<name>A0A423PRW8_9GAMM</name>
<keyword evidence="1" id="KW-0472">Membrane</keyword>
<organism evidence="2 3">
    <name type="scientific">Salinisphaera orenii MK-B5</name>
    <dbReference type="NCBI Taxonomy" id="856730"/>
    <lineage>
        <taxon>Bacteria</taxon>
        <taxon>Pseudomonadati</taxon>
        <taxon>Pseudomonadota</taxon>
        <taxon>Gammaproteobacteria</taxon>
        <taxon>Salinisphaerales</taxon>
        <taxon>Salinisphaeraceae</taxon>
        <taxon>Salinisphaera</taxon>
    </lineage>
</organism>
<keyword evidence="3" id="KW-1185">Reference proteome</keyword>